<proteinExistence type="predicted"/>
<gene>
    <name evidence="1" type="ORF">J2S67_000026</name>
</gene>
<organism evidence="1 2">
    <name type="scientific">Pseudoglutamicibacter albus</name>
    <dbReference type="NCBI Taxonomy" id="98671"/>
    <lineage>
        <taxon>Bacteria</taxon>
        <taxon>Bacillati</taxon>
        <taxon>Actinomycetota</taxon>
        <taxon>Actinomycetes</taxon>
        <taxon>Micrococcales</taxon>
        <taxon>Micrococcaceae</taxon>
        <taxon>Pseudoglutamicibacter</taxon>
    </lineage>
</organism>
<dbReference type="Proteomes" id="UP001180715">
    <property type="component" value="Unassembled WGS sequence"/>
</dbReference>
<accession>A0ABU1YWM6</accession>
<dbReference type="RefSeq" id="WP_310245167.1">
    <property type="nucleotide sequence ID" value="NZ_JAVDXX010000001.1"/>
</dbReference>
<dbReference type="EMBL" id="JAVDXX010000001">
    <property type="protein sequence ID" value="MDR7292758.1"/>
    <property type="molecule type" value="Genomic_DNA"/>
</dbReference>
<name>A0ABU1YWM6_9MICC</name>
<sequence>MSLRRHHAIDRIRTRWLHLQAPASWHPLASSHPLAVAASAGRGRIVHNGCMPTLLYPDQWRAREHAHAERARAYTEPFRQRRARQQTHPVYDFLFTYYSFPPAQLERWHPGPGVVLLGDDAVAERSGWRFYTVIEDADGSGRPGVTVDAAEFVATRGRMVDFADTIFSAVAGRPGSFSCFGLHEWAMAYKSEENGVRHDYVPLRLGSTGTDGVVEAHQIRCTHFDAFRFYAPQARGLNQLTPTRERQVELEQPGCLHAGMDVYKWLYKLAPLVDSGLIMDAFELAWQTRIMDMQASPYDLSEWGFEPIRIETPHGKAEYVERQRAFSERSQQLRQRGLDAVATIRASAA</sequence>
<evidence type="ECO:0008006" key="3">
    <source>
        <dbReference type="Google" id="ProtNLM"/>
    </source>
</evidence>
<keyword evidence="2" id="KW-1185">Reference proteome</keyword>
<comment type="caution">
    <text evidence="1">The sequence shown here is derived from an EMBL/GenBank/DDBJ whole genome shotgun (WGS) entry which is preliminary data.</text>
</comment>
<evidence type="ECO:0000313" key="1">
    <source>
        <dbReference type="EMBL" id="MDR7292758.1"/>
    </source>
</evidence>
<protein>
    <recommendedName>
        <fullName evidence="3">3-methyladenine DNA glycosylase</fullName>
    </recommendedName>
</protein>
<evidence type="ECO:0000313" key="2">
    <source>
        <dbReference type="Proteomes" id="UP001180715"/>
    </source>
</evidence>
<reference evidence="1" key="1">
    <citation type="submission" date="2023-07" db="EMBL/GenBank/DDBJ databases">
        <title>Sequencing the genomes of 1000 actinobacteria strains.</title>
        <authorList>
            <person name="Klenk H.-P."/>
        </authorList>
    </citation>
    <scope>NUCLEOTIDE SEQUENCE</scope>
    <source>
        <strain evidence="1">DSM 13068</strain>
    </source>
</reference>